<reference evidence="2 3" key="1">
    <citation type="submission" date="2024-02" db="EMBL/GenBank/DDBJ databases">
        <title>Full genome sequence of Nocardioides kribbensis.</title>
        <authorList>
            <person name="Poletto B.L."/>
            <person name="Silva G."/>
            <person name="Galante D."/>
            <person name="Campos K.R."/>
            <person name="Santos M.B.N."/>
            <person name="Sacchi C.T."/>
        </authorList>
    </citation>
    <scope>NUCLEOTIDE SEQUENCE [LARGE SCALE GENOMIC DNA]</scope>
    <source>
        <strain evidence="2 3">O4R</strain>
    </source>
</reference>
<comment type="caution">
    <text evidence="2">The sequence shown here is derived from an EMBL/GenBank/DDBJ whole genome shotgun (WGS) entry which is preliminary data.</text>
</comment>
<dbReference type="RefSeq" id="WP_349804620.1">
    <property type="nucleotide sequence ID" value="NZ_JBEGDP010000010.1"/>
</dbReference>
<name>A0ABV1NYX9_9ACTN</name>
<evidence type="ECO:0000313" key="3">
    <source>
        <dbReference type="Proteomes" id="UP001482520"/>
    </source>
</evidence>
<feature type="region of interest" description="Disordered" evidence="1">
    <location>
        <begin position="1"/>
        <end position="22"/>
    </location>
</feature>
<organism evidence="2 3">
    <name type="scientific">Nocardioides kribbensis</name>
    <dbReference type="NCBI Taxonomy" id="305517"/>
    <lineage>
        <taxon>Bacteria</taxon>
        <taxon>Bacillati</taxon>
        <taxon>Actinomycetota</taxon>
        <taxon>Actinomycetes</taxon>
        <taxon>Propionibacteriales</taxon>
        <taxon>Nocardioidaceae</taxon>
        <taxon>Nocardioides</taxon>
    </lineage>
</organism>
<accession>A0ABV1NYX9</accession>
<protein>
    <submittedName>
        <fullName evidence="2">Uncharacterized protein</fullName>
    </submittedName>
</protein>
<gene>
    <name evidence="2" type="ORF">V6R90_10465</name>
</gene>
<proteinExistence type="predicted"/>
<keyword evidence="3" id="KW-1185">Reference proteome</keyword>
<dbReference type="EMBL" id="JBEGDP010000010">
    <property type="protein sequence ID" value="MEQ7847702.1"/>
    <property type="molecule type" value="Genomic_DNA"/>
</dbReference>
<dbReference type="Proteomes" id="UP001482520">
    <property type="component" value="Unassembled WGS sequence"/>
</dbReference>
<evidence type="ECO:0000313" key="2">
    <source>
        <dbReference type="EMBL" id="MEQ7847702.1"/>
    </source>
</evidence>
<evidence type="ECO:0000256" key="1">
    <source>
        <dbReference type="SAM" id="MobiDB-lite"/>
    </source>
</evidence>
<sequence length="51" mass="5850">MKMTGSYRPRDDTMAPADEVSVEGEDYDDLLRQLHDRTPEGQVLLSVRAER</sequence>